<name>A0A1G1XRZ0_9BACT</name>
<proteinExistence type="predicted"/>
<evidence type="ECO:0000259" key="2">
    <source>
        <dbReference type="Pfam" id="PF14238"/>
    </source>
</evidence>
<keyword evidence="1" id="KW-1133">Transmembrane helix</keyword>
<reference evidence="3 4" key="1">
    <citation type="journal article" date="2016" name="Nat. Commun.">
        <title>Thousands of microbial genomes shed light on interconnected biogeochemical processes in an aquifer system.</title>
        <authorList>
            <person name="Anantharaman K."/>
            <person name="Brown C.T."/>
            <person name="Hug L.A."/>
            <person name="Sharon I."/>
            <person name="Castelle C.J."/>
            <person name="Probst A.J."/>
            <person name="Thomas B.C."/>
            <person name="Singh A."/>
            <person name="Wilkins M.J."/>
            <person name="Karaoz U."/>
            <person name="Brodie E.L."/>
            <person name="Williams K.H."/>
            <person name="Hubbard S.S."/>
            <person name="Banfield J.F."/>
        </authorList>
    </citation>
    <scope>NUCLEOTIDE SEQUENCE [LARGE SCALE GENOMIC DNA]</scope>
</reference>
<sequence length="195" mass="21426">MSPKSKSLLIFLIILAALTVIYFFWQNPLAQKSNKILSEQIYNASLDNVQKIEITLTGQTTILEKPAEGGSASGGQNDKWVISSQDNAEANASLIENLITGLKDSKTGTVVSQNQEKLASFNLTEDKAIKLKLSDNQNTILEILIGKMGPSYTDTYIKKINSNNVLLVSQNLNSLVNQPNWLKPAEQETNINSSQ</sequence>
<gene>
    <name evidence="3" type="ORF">A2Y67_00055</name>
</gene>
<feature type="domain" description="DUF4340" evidence="2">
    <location>
        <begin position="80"/>
        <end position="179"/>
    </location>
</feature>
<evidence type="ECO:0000313" key="3">
    <source>
        <dbReference type="EMBL" id="OGY42845.1"/>
    </source>
</evidence>
<dbReference type="InterPro" id="IPR025641">
    <property type="entry name" value="DUF4340"/>
</dbReference>
<dbReference type="AlphaFoldDB" id="A0A1G1XRZ0"/>
<dbReference type="Pfam" id="PF14238">
    <property type="entry name" value="DUF4340"/>
    <property type="match status" value="1"/>
</dbReference>
<protein>
    <recommendedName>
        <fullName evidence="2">DUF4340 domain-containing protein</fullName>
    </recommendedName>
</protein>
<evidence type="ECO:0000313" key="4">
    <source>
        <dbReference type="Proteomes" id="UP000176260"/>
    </source>
</evidence>
<dbReference type="EMBL" id="MHIA01000005">
    <property type="protein sequence ID" value="OGY42845.1"/>
    <property type="molecule type" value="Genomic_DNA"/>
</dbReference>
<evidence type="ECO:0000256" key="1">
    <source>
        <dbReference type="SAM" id="Phobius"/>
    </source>
</evidence>
<keyword evidence="1" id="KW-0472">Membrane</keyword>
<feature type="transmembrane region" description="Helical" evidence="1">
    <location>
        <begin position="7"/>
        <end position="25"/>
    </location>
</feature>
<keyword evidence="1" id="KW-0812">Transmembrane</keyword>
<accession>A0A1G1XRZ0</accession>
<comment type="caution">
    <text evidence="3">The sequence shown here is derived from an EMBL/GenBank/DDBJ whole genome shotgun (WGS) entry which is preliminary data.</text>
</comment>
<organism evidence="3 4">
    <name type="scientific">Candidatus Buchananbacteria bacterium RBG_13_39_9</name>
    <dbReference type="NCBI Taxonomy" id="1797531"/>
    <lineage>
        <taxon>Bacteria</taxon>
        <taxon>Candidatus Buchananiibacteriota</taxon>
    </lineage>
</organism>
<dbReference type="Proteomes" id="UP000176260">
    <property type="component" value="Unassembled WGS sequence"/>
</dbReference>